<evidence type="ECO:0000259" key="1">
    <source>
        <dbReference type="PROSITE" id="PS50030"/>
    </source>
</evidence>
<dbReference type="AlphaFoldDB" id="A0A7J6W6Z6"/>
<dbReference type="Pfam" id="PF00627">
    <property type="entry name" value="UBA"/>
    <property type="match status" value="1"/>
</dbReference>
<evidence type="ECO:0000313" key="3">
    <source>
        <dbReference type="Proteomes" id="UP000554482"/>
    </source>
</evidence>
<dbReference type="InterPro" id="IPR015940">
    <property type="entry name" value="UBA"/>
</dbReference>
<proteinExistence type="predicted"/>
<dbReference type="PROSITE" id="PS50030">
    <property type="entry name" value="UBA"/>
    <property type="match status" value="1"/>
</dbReference>
<reference evidence="2 3" key="1">
    <citation type="submission" date="2020-06" db="EMBL/GenBank/DDBJ databases">
        <title>Transcriptomic and genomic resources for Thalictrum thalictroides and T. hernandezii: Facilitating candidate gene discovery in an emerging model plant lineage.</title>
        <authorList>
            <person name="Arias T."/>
            <person name="Riano-Pachon D.M."/>
            <person name="Di Stilio V.S."/>
        </authorList>
    </citation>
    <scope>NUCLEOTIDE SEQUENCE [LARGE SCALE GENOMIC DNA]</scope>
    <source>
        <strain evidence="3">cv. WT478/WT964</strain>
        <tissue evidence="2">Leaves</tissue>
    </source>
</reference>
<keyword evidence="3" id="KW-1185">Reference proteome</keyword>
<evidence type="ECO:0000313" key="2">
    <source>
        <dbReference type="EMBL" id="KAF5193176.1"/>
    </source>
</evidence>
<sequence length="83" mass="9743">MESSWKWKRQNYVDIIQEVIKMGFERNQVVESLRNRVQNEDDLISAVESNAAGFISLTDRGMNYSRIVPLPATLWQQFLEVRP</sequence>
<protein>
    <recommendedName>
        <fullName evidence="1">UBA domain-containing protein</fullName>
    </recommendedName>
</protein>
<name>A0A7J6W6Z6_THATH</name>
<feature type="domain" description="UBA" evidence="1">
    <location>
        <begin position="1"/>
        <end position="50"/>
    </location>
</feature>
<organism evidence="2 3">
    <name type="scientific">Thalictrum thalictroides</name>
    <name type="common">Rue-anemone</name>
    <name type="synonym">Anemone thalictroides</name>
    <dbReference type="NCBI Taxonomy" id="46969"/>
    <lineage>
        <taxon>Eukaryota</taxon>
        <taxon>Viridiplantae</taxon>
        <taxon>Streptophyta</taxon>
        <taxon>Embryophyta</taxon>
        <taxon>Tracheophyta</taxon>
        <taxon>Spermatophyta</taxon>
        <taxon>Magnoliopsida</taxon>
        <taxon>Ranunculales</taxon>
        <taxon>Ranunculaceae</taxon>
        <taxon>Thalictroideae</taxon>
        <taxon>Thalictrum</taxon>
    </lineage>
</organism>
<accession>A0A7J6W6Z6</accession>
<dbReference type="Proteomes" id="UP000554482">
    <property type="component" value="Unassembled WGS sequence"/>
</dbReference>
<gene>
    <name evidence="2" type="ORF">FRX31_017237</name>
</gene>
<comment type="caution">
    <text evidence="2">The sequence shown here is derived from an EMBL/GenBank/DDBJ whole genome shotgun (WGS) entry which is preliminary data.</text>
</comment>
<dbReference type="EMBL" id="JABWDY010020405">
    <property type="protein sequence ID" value="KAF5193176.1"/>
    <property type="molecule type" value="Genomic_DNA"/>
</dbReference>